<keyword evidence="7 9" id="KW-0460">Magnesium</keyword>
<dbReference type="InterPro" id="IPR027417">
    <property type="entry name" value="P-loop_NTPase"/>
</dbReference>
<comment type="pathway">
    <text evidence="9">Cofactor biosynthesis; biotin biosynthesis; biotin from 7,8-diaminononanoate: step 1/2.</text>
</comment>
<dbReference type="HOGENOM" id="CLU_072551_3_1_0"/>
<feature type="binding site" evidence="9">
    <location>
        <position position="59"/>
    </location>
    <ligand>
        <name>ATP</name>
        <dbReference type="ChEBI" id="CHEBI:30616"/>
    </ligand>
</feature>
<sequence length="232" mass="24615">MTNKPPLGLFITGNNTEVGKTYVTALIARQIVAAGIRLGVYKPAASGCRRIDGQLVAEDAVQLWEAAGRPGTLEEVCPQKFAAPLAPHLAARAEGKELDADLLRSGAEAWTGRCDLLLVEGAGGLMSPFSDEQYVADLAIDLGYPLIVVAANRLGVINETLQTLITASVFRGGMEIAGVILNDLNSATEDVSRDSNYAELKQRCTPPLLAHVPYAAAELSSAIDWLELAQTD</sequence>
<dbReference type="OrthoDB" id="9802097at2"/>
<dbReference type="GO" id="GO:0005829">
    <property type="term" value="C:cytosol"/>
    <property type="evidence" value="ECO:0007669"/>
    <property type="project" value="TreeGrafter"/>
</dbReference>
<feature type="active site" evidence="9">
    <location>
        <position position="42"/>
    </location>
</feature>
<comment type="subunit">
    <text evidence="9">Homodimer.</text>
</comment>
<accession>A3ZMR0</accession>
<evidence type="ECO:0000256" key="6">
    <source>
        <dbReference type="ARBA" id="ARBA00022840"/>
    </source>
</evidence>
<comment type="similarity">
    <text evidence="9">Belongs to the dethiobiotin synthetase family.</text>
</comment>
<dbReference type="PANTHER" id="PTHR43210">
    <property type="entry name" value="DETHIOBIOTIN SYNTHETASE"/>
    <property type="match status" value="1"/>
</dbReference>
<dbReference type="Gene3D" id="3.40.50.300">
    <property type="entry name" value="P-loop containing nucleotide triphosphate hydrolases"/>
    <property type="match status" value="1"/>
</dbReference>
<gene>
    <name evidence="9" type="primary">bioD</name>
    <name evidence="10" type="ORF">DSM3645_00940</name>
</gene>
<feature type="binding site" evidence="9">
    <location>
        <position position="46"/>
    </location>
    <ligand>
        <name>substrate</name>
    </ligand>
</feature>
<dbReference type="GO" id="GO:0009102">
    <property type="term" value="P:biotin biosynthetic process"/>
    <property type="evidence" value="ECO:0007669"/>
    <property type="project" value="UniProtKB-UniRule"/>
</dbReference>
<keyword evidence="5 9" id="KW-0093">Biotin biosynthesis</keyword>
<comment type="subcellular location">
    <subcellularLocation>
        <location evidence="9">Cytoplasm</location>
    </subcellularLocation>
</comment>
<feature type="binding site" evidence="9">
    <location>
        <position position="120"/>
    </location>
    <ligand>
        <name>Mg(2+)</name>
        <dbReference type="ChEBI" id="CHEBI:18420"/>
    </ligand>
</feature>
<comment type="function">
    <text evidence="9">Catalyzes a mechanistically unusual reaction, the ATP-dependent insertion of CO2 between the N7 and N8 nitrogen atoms of 7,8-diaminopelargonic acid (DAPA, also called 7,8-diammoniononanoate) to form a ureido ring.</text>
</comment>
<evidence type="ECO:0000256" key="7">
    <source>
        <dbReference type="ARBA" id="ARBA00022842"/>
    </source>
</evidence>
<dbReference type="GO" id="GO:0000287">
    <property type="term" value="F:magnesium ion binding"/>
    <property type="evidence" value="ECO:0007669"/>
    <property type="project" value="UniProtKB-UniRule"/>
</dbReference>
<feature type="binding site" evidence="9">
    <location>
        <begin position="182"/>
        <end position="183"/>
    </location>
    <ligand>
        <name>ATP</name>
        <dbReference type="ChEBI" id="CHEBI:30616"/>
    </ligand>
</feature>
<comment type="caution">
    <text evidence="9">Lacks conserved residue(s) required for the propagation of feature annotation.</text>
</comment>
<organism evidence="10 11">
    <name type="scientific">Blastopirellula marina DSM 3645</name>
    <dbReference type="NCBI Taxonomy" id="314230"/>
    <lineage>
        <taxon>Bacteria</taxon>
        <taxon>Pseudomonadati</taxon>
        <taxon>Planctomycetota</taxon>
        <taxon>Planctomycetia</taxon>
        <taxon>Pirellulales</taxon>
        <taxon>Pirellulaceae</taxon>
        <taxon>Blastopirellula</taxon>
    </lineage>
</organism>
<evidence type="ECO:0000313" key="11">
    <source>
        <dbReference type="Proteomes" id="UP000004358"/>
    </source>
</evidence>
<keyword evidence="6 9" id="KW-0067">ATP-binding</keyword>
<reference evidence="10 11" key="1">
    <citation type="submission" date="2006-02" db="EMBL/GenBank/DDBJ databases">
        <authorList>
            <person name="Amann R."/>
            <person name="Ferriera S."/>
            <person name="Johnson J."/>
            <person name="Kravitz S."/>
            <person name="Halpern A."/>
            <person name="Remington K."/>
            <person name="Beeson K."/>
            <person name="Tran B."/>
            <person name="Rogers Y.-H."/>
            <person name="Friedman R."/>
            <person name="Venter J.C."/>
        </authorList>
    </citation>
    <scope>NUCLEOTIDE SEQUENCE [LARGE SCALE GENOMIC DNA]</scope>
    <source>
        <strain evidence="10 11">DSM 3645</strain>
    </source>
</reference>
<feature type="binding site" evidence="9">
    <location>
        <position position="59"/>
    </location>
    <ligand>
        <name>Mg(2+)</name>
        <dbReference type="ChEBI" id="CHEBI:18420"/>
    </ligand>
</feature>
<dbReference type="EC" id="6.3.3.3" evidence="9"/>
<comment type="cofactor">
    <cofactor evidence="9">
        <name>Mg(2+)</name>
        <dbReference type="ChEBI" id="CHEBI:18420"/>
    </cofactor>
</comment>
<feature type="binding site" evidence="9">
    <location>
        <position position="21"/>
    </location>
    <ligand>
        <name>Mg(2+)</name>
        <dbReference type="ChEBI" id="CHEBI:18420"/>
    </ligand>
</feature>
<dbReference type="GO" id="GO:0005524">
    <property type="term" value="F:ATP binding"/>
    <property type="evidence" value="ECO:0007669"/>
    <property type="project" value="UniProtKB-UniRule"/>
</dbReference>
<evidence type="ECO:0000256" key="4">
    <source>
        <dbReference type="ARBA" id="ARBA00022741"/>
    </source>
</evidence>
<comment type="catalytic activity">
    <reaction evidence="8">
        <text>(7R,8S)-8-amino-7-(carboxyamino)nonanoate + ATP = (4R,5S)-dethiobiotin + ADP + phosphate + H(+)</text>
        <dbReference type="Rhea" id="RHEA:63684"/>
        <dbReference type="ChEBI" id="CHEBI:15378"/>
        <dbReference type="ChEBI" id="CHEBI:30616"/>
        <dbReference type="ChEBI" id="CHEBI:43474"/>
        <dbReference type="ChEBI" id="CHEBI:149470"/>
        <dbReference type="ChEBI" id="CHEBI:149473"/>
        <dbReference type="ChEBI" id="CHEBI:456216"/>
    </reaction>
</comment>
<dbReference type="AlphaFoldDB" id="A3ZMR0"/>
<feature type="binding site" evidence="9">
    <location>
        <begin position="17"/>
        <end position="22"/>
    </location>
    <ligand>
        <name>ATP</name>
        <dbReference type="ChEBI" id="CHEBI:30616"/>
    </ligand>
</feature>
<dbReference type="Pfam" id="PF13500">
    <property type="entry name" value="AAA_26"/>
    <property type="match status" value="1"/>
</dbReference>
<protein>
    <recommendedName>
        <fullName evidence="9">ATP-dependent dethiobiotin synthetase BioD</fullName>
        <ecNumber evidence="9">6.3.3.3</ecNumber>
    </recommendedName>
    <alternativeName>
        <fullName evidence="9">DTB synthetase</fullName>
        <shortName evidence="9">DTBS</shortName>
    </alternativeName>
    <alternativeName>
        <fullName evidence="9">Dethiobiotin synthase</fullName>
    </alternativeName>
</protein>
<dbReference type="RefSeq" id="WP_002650078.1">
    <property type="nucleotide sequence ID" value="NZ_AANZ01000002.1"/>
</dbReference>
<dbReference type="STRING" id="314230.DSM3645_00940"/>
<keyword evidence="4 9" id="KW-0547">Nucleotide-binding</keyword>
<comment type="catalytic activity">
    <reaction evidence="9">
        <text>(7R,8S)-7,8-diammoniononanoate + CO2 + ATP = (4R,5S)-dethiobiotin + ADP + phosphate + 3 H(+)</text>
        <dbReference type="Rhea" id="RHEA:15805"/>
        <dbReference type="ChEBI" id="CHEBI:15378"/>
        <dbReference type="ChEBI" id="CHEBI:16526"/>
        <dbReference type="ChEBI" id="CHEBI:30616"/>
        <dbReference type="ChEBI" id="CHEBI:43474"/>
        <dbReference type="ChEBI" id="CHEBI:149469"/>
        <dbReference type="ChEBI" id="CHEBI:149473"/>
        <dbReference type="ChEBI" id="CHEBI:456216"/>
        <dbReference type="EC" id="6.3.3.3"/>
    </reaction>
</comment>
<dbReference type="CDD" id="cd03109">
    <property type="entry name" value="DTBS"/>
    <property type="match status" value="1"/>
</dbReference>
<dbReference type="EMBL" id="AANZ01000002">
    <property type="protein sequence ID" value="EAQ82236.1"/>
    <property type="molecule type" value="Genomic_DNA"/>
</dbReference>
<keyword evidence="3 9" id="KW-0479">Metal-binding</keyword>
<dbReference type="HAMAP" id="MF_00336">
    <property type="entry name" value="BioD"/>
    <property type="match status" value="1"/>
</dbReference>
<name>A3ZMR0_9BACT</name>
<evidence type="ECO:0000313" key="10">
    <source>
        <dbReference type="EMBL" id="EAQ82236.1"/>
    </source>
</evidence>
<evidence type="ECO:0000256" key="2">
    <source>
        <dbReference type="ARBA" id="ARBA00022598"/>
    </source>
</evidence>
<dbReference type="UniPathway" id="UPA00078">
    <property type="reaction ID" value="UER00161"/>
</dbReference>
<evidence type="ECO:0000256" key="9">
    <source>
        <dbReference type="HAMAP-Rule" id="MF_00336"/>
    </source>
</evidence>
<feature type="binding site" evidence="9">
    <location>
        <begin position="120"/>
        <end position="123"/>
    </location>
    <ligand>
        <name>ATP</name>
        <dbReference type="ChEBI" id="CHEBI:30616"/>
    </ligand>
</feature>
<comment type="caution">
    <text evidence="10">The sequence shown here is derived from an EMBL/GenBank/DDBJ whole genome shotgun (WGS) entry which is preliminary data.</text>
</comment>
<keyword evidence="2 9" id="KW-0436">Ligase</keyword>
<dbReference type="PANTHER" id="PTHR43210:SF2">
    <property type="entry name" value="ATP-DEPENDENT DETHIOBIOTIN SYNTHETASE BIOD 2"/>
    <property type="match status" value="1"/>
</dbReference>
<evidence type="ECO:0000256" key="8">
    <source>
        <dbReference type="ARBA" id="ARBA00047386"/>
    </source>
</evidence>
<dbReference type="NCBIfam" id="TIGR00347">
    <property type="entry name" value="bioD"/>
    <property type="match status" value="1"/>
</dbReference>
<keyword evidence="1 9" id="KW-0963">Cytoplasm</keyword>
<dbReference type="PIRSF" id="PIRSF006755">
    <property type="entry name" value="DTB_synth"/>
    <property type="match status" value="1"/>
</dbReference>
<evidence type="ECO:0000256" key="5">
    <source>
        <dbReference type="ARBA" id="ARBA00022756"/>
    </source>
</evidence>
<dbReference type="Proteomes" id="UP000004358">
    <property type="component" value="Unassembled WGS sequence"/>
</dbReference>
<dbReference type="InterPro" id="IPR004472">
    <property type="entry name" value="DTB_synth_BioD"/>
</dbReference>
<proteinExistence type="inferred from homology"/>
<dbReference type="GO" id="GO:0004141">
    <property type="term" value="F:dethiobiotin synthase activity"/>
    <property type="evidence" value="ECO:0007669"/>
    <property type="project" value="UniProtKB-UniRule"/>
</dbReference>
<evidence type="ECO:0000256" key="1">
    <source>
        <dbReference type="ARBA" id="ARBA00022490"/>
    </source>
</evidence>
<evidence type="ECO:0000256" key="3">
    <source>
        <dbReference type="ARBA" id="ARBA00022723"/>
    </source>
</evidence>
<dbReference type="SUPFAM" id="SSF52540">
    <property type="entry name" value="P-loop containing nucleoside triphosphate hydrolases"/>
    <property type="match status" value="1"/>
</dbReference>